<evidence type="ECO:0000256" key="1">
    <source>
        <dbReference type="SAM" id="MobiDB-lite"/>
    </source>
</evidence>
<gene>
    <name evidence="2" type="ORF">GCM10018781_73930</name>
</gene>
<reference evidence="2" key="2">
    <citation type="submission" date="2020-09" db="EMBL/GenBank/DDBJ databases">
        <authorList>
            <person name="Sun Q."/>
            <person name="Ohkuma M."/>
        </authorList>
    </citation>
    <scope>NUCLEOTIDE SEQUENCE</scope>
    <source>
        <strain evidence="2">JCM 4646</strain>
    </source>
</reference>
<dbReference type="AlphaFoldDB" id="A0A919GHH3"/>
<name>A0A919GHH3_9ACTN</name>
<comment type="caution">
    <text evidence="2">The sequence shown here is derived from an EMBL/GenBank/DDBJ whole genome shotgun (WGS) entry which is preliminary data.</text>
</comment>
<keyword evidence="3" id="KW-1185">Reference proteome</keyword>
<accession>A0A919GHH3</accession>
<dbReference type="EMBL" id="BNBO01000074">
    <property type="protein sequence ID" value="GHH84516.1"/>
    <property type="molecule type" value="Genomic_DNA"/>
</dbReference>
<evidence type="ECO:0000313" key="3">
    <source>
        <dbReference type="Proteomes" id="UP000617734"/>
    </source>
</evidence>
<organism evidence="2 3">
    <name type="scientific">Kitasatospora indigofera</name>
    <dbReference type="NCBI Taxonomy" id="67307"/>
    <lineage>
        <taxon>Bacteria</taxon>
        <taxon>Bacillati</taxon>
        <taxon>Actinomycetota</taxon>
        <taxon>Actinomycetes</taxon>
        <taxon>Kitasatosporales</taxon>
        <taxon>Streptomycetaceae</taxon>
        <taxon>Kitasatospora</taxon>
    </lineage>
</organism>
<reference evidence="2" key="1">
    <citation type="journal article" date="2014" name="Int. J. Syst. Evol. Microbiol.">
        <title>Complete genome sequence of Corynebacterium casei LMG S-19264T (=DSM 44701T), isolated from a smear-ripened cheese.</title>
        <authorList>
            <consortium name="US DOE Joint Genome Institute (JGI-PGF)"/>
            <person name="Walter F."/>
            <person name="Albersmeier A."/>
            <person name="Kalinowski J."/>
            <person name="Ruckert C."/>
        </authorList>
    </citation>
    <scope>NUCLEOTIDE SEQUENCE</scope>
    <source>
        <strain evidence="2">JCM 4646</strain>
    </source>
</reference>
<dbReference type="Proteomes" id="UP000617734">
    <property type="component" value="Unassembled WGS sequence"/>
</dbReference>
<evidence type="ECO:0000313" key="2">
    <source>
        <dbReference type="EMBL" id="GHH84516.1"/>
    </source>
</evidence>
<sequence>MAALYDRGTAAVRMRYDFDAGPHAMPPSTDPVRERVRDPPRVGRDRGGVGAGERAAPPG</sequence>
<protein>
    <submittedName>
        <fullName evidence="2">Uncharacterized protein</fullName>
    </submittedName>
</protein>
<proteinExistence type="predicted"/>
<feature type="region of interest" description="Disordered" evidence="1">
    <location>
        <begin position="19"/>
        <end position="59"/>
    </location>
</feature>
<feature type="compositionally biased region" description="Basic and acidic residues" evidence="1">
    <location>
        <begin position="31"/>
        <end position="47"/>
    </location>
</feature>